<dbReference type="SUPFAM" id="SSF48056">
    <property type="entry name" value="Di-copper centre-containing domain"/>
    <property type="match status" value="1"/>
</dbReference>
<feature type="signal peptide" evidence="3">
    <location>
        <begin position="1"/>
        <end position="19"/>
    </location>
</feature>
<reference evidence="6" key="1">
    <citation type="submission" date="2022-08" db="UniProtKB">
        <authorList>
            <consortium name="EnsemblMetazoa"/>
        </authorList>
    </citation>
    <scope>IDENTIFICATION</scope>
    <source>
        <strain evidence="6">05x7-T-G4-1.051#20</strain>
    </source>
</reference>
<dbReference type="PANTHER" id="PTHR11474">
    <property type="entry name" value="TYROSINASE FAMILY MEMBER"/>
    <property type="match status" value="1"/>
</dbReference>
<dbReference type="PANTHER" id="PTHR11474:SF126">
    <property type="entry name" value="TYROSINASE-LIKE PROTEIN TYR-1-RELATED"/>
    <property type="match status" value="1"/>
</dbReference>
<feature type="domain" description="Tyrosinase copper-binding" evidence="5">
    <location>
        <begin position="304"/>
        <end position="315"/>
    </location>
</feature>
<protein>
    <recommendedName>
        <fullName evidence="4 5">Tyrosinase copper-binding domain-containing protein</fullName>
    </recommendedName>
</protein>
<evidence type="ECO:0000259" key="4">
    <source>
        <dbReference type="PROSITE" id="PS00497"/>
    </source>
</evidence>
<evidence type="ECO:0000313" key="6">
    <source>
        <dbReference type="EnsemblMetazoa" id="G6632.1:cds"/>
    </source>
</evidence>
<dbReference type="PRINTS" id="PR00092">
    <property type="entry name" value="TYROSINASE"/>
</dbReference>
<keyword evidence="1" id="KW-0479">Metal-binding</keyword>
<dbReference type="GeneID" id="105331192"/>
<dbReference type="GO" id="GO:0016491">
    <property type="term" value="F:oxidoreductase activity"/>
    <property type="evidence" value="ECO:0007669"/>
    <property type="project" value="InterPro"/>
</dbReference>
<keyword evidence="3" id="KW-0732">Signal</keyword>
<name>A0A8W8NF03_MAGGI</name>
<feature type="domain" description="Tyrosinase copper-binding" evidence="4">
    <location>
        <begin position="167"/>
        <end position="184"/>
    </location>
</feature>
<sequence>MACFLFALLWLGFLSLSSALLEPISFPTELQECYEYRSDNVTSSAESAIYIQNTCYRSFLTDQMTDGKVWSGENLTQEGISYIDSLFRRILAEADEVEKYKKLGGRQRRQASTTRTRREVRSPGAYQPYVNCVQRLQTERVEPASAGRNTYQTLAAFHSGSTLGRAHNGPAFLPWHRIYLLLMETQCGAAIPYWESGLDHDMVDPTTSVLWSDRYFGNGDGEVMNGPFRDMRTILGTPLIRNYGTGNSALFTKAGVRAVLSRRRFQDISEPLPRGNIYSLERHHNGPHVWVGGHLSALNSATWDPVFFMHHAYVDAVWARFRQLQIQSGINPETNYPSTSQRGHRPNDVISFGTLFERVTNIQAMANRFANLVTYEAFPVCENNCNNSPDLYCDQNRRVCISRARANSPATASGFVAMGAARGVSLDMQSQALDRAMARGPLPVGEKFSDSPFHDIRNRPDNLGTARVATQIRRAHSRVRRHSRRRRMQRRRVRRAAPLNATLQHNHFQSVSALDRSFTNTFIIDGVVDIKRWVYIPVHVIYSRSQNVQGIDPTLFGTVDQIEDTCQTAHSGASKVFVTSNGLNYYGMYTEYAIIDNRQPVYTNTMTVGVKNPEYGTGETLFTAYDSCGRPCRPLCLTFVNGQRNNKGCSGAFRISTSSPQMYSITYGDALNSTLMTYSQIDTHADFSAPALTFLCDNSNTWPWDY</sequence>
<dbReference type="InterPro" id="IPR050316">
    <property type="entry name" value="Tyrosinase/Hemocyanin"/>
</dbReference>
<dbReference type="PROSITE" id="PS00498">
    <property type="entry name" value="TYROSINASE_2"/>
    <property type="match status" value="1"/>
</dbReference>
<evidence type="ECO:0000313" key="7">
    <source>
        <dbReference type="Proteomes" id="UP000005408"/>
    </source>
</evidence>
<keyword evidence="7" id="KW-1185">Reference proteome</keyword>
<accession>A0A8W8NF03</accession>
<dbReference type="Pfam" id="PF00264">
    <property type="entry name" value="Tyrosinase"/>
    <property type="match status" value="1"/>
</dbReference>
<organism evidence="6 7">
    <name type="scientific">Magallana gigas</name>
    <name type="common">Pacific oyster</name>
    <name type="synonym">Crassostrea gigas</name>
    <dbReference type="NCBI Taxonomy" id="29159"/>
    <lineage>
        <taxon>Eukaryota</taxon>
        <taxon>Metazoa</taxon>
        <taxon>Spiralia</taxon>
        <taxon>Lophotrochozoa</taxon>
        <taxon>Mollusca</taxon>
        <taxon>Bivalvia</taxon>
        <taxon>Autobranchia</taxon>
        <taxon>Pteriomorphia</taxon>
        <taxon>Ostreida</taxon>
        <taxon>Ostreoidea</taxon>
        <taxon>Ostreidae</taxon>
        <taxon>Magallana</taxon>
    </lineage>
</organism>
<dbReference type="PROSITE" id="PS00497">
    <property type="entry name" value="TYROSINASE_1"/>
    <property type="match status" value="1"/>
</dbReference>
<evidence type="ECO:0000259" key="5">
    <source>
        <dbReference type="PROSITE" id="PS00498"/>
    </source>
</evidence>
<dbReference type="OMA" id="HGHINEH"/>
<dbReference type="Gene3D" id="1.10.1280.10">
    <property type="entry name" value="Di-copper center containing domain from catechol oxidase"/>
    <property type="match status" value="1"/>
</dbReference>
<keyword evidence="2" id="KW-0186">Copper</keyword>
<dbReference type="KEGG" id="crg:105331192"/>
<proteinExistence type="predicted"/>
<dbReference type="OrthoDB" id="6132182at2759"/>
<dbReference type="RefSeq" id="XP_034313327.1">
    <property type="nucleotide sequence ID" value="XM_034457436.2"/>
</dbReference>
<dbReference type="GO" id="GO:0046872">
    <property type="term" value="F:metal ion binding"/>
    <property type="evidence" value="ECO:0007669"/>
    <property type="project" value="UniProtKB-KW"/>
</dbReference>
<evidence type="ECO:0000256" key="1">
    <source>
        <dbReference type="ARBA" id="ARBA00022723"/>
    </source>
</evidence>
<evidence type="ECO:0000256" key="2">
    <source>
        <dbReference type="ARBA" id="ARBA00023008"/>
    </source>
</evidence>
<dbReference type="InterPro" id="IPR008922">
    <property type="entry name" value="Di-copper_centre_dom_sf"/>
</dbReference>
<dbReference type="Proteomes" id="UP000005408">
    <property type="component" value="Unassembled WGS sequence"/>
</dbReference>
<dbReference type="EnsemblMetazoa" id="G6632.1">
    <property type="protein sequence ID" value="G6632.1:cds"/>
    <property type="gene ID" value="G6632"/>
</dbReference>
<dbReference type="InterPro" id="IPR002227">
    <property type="entry name" value="Tyrosinase_Cu-bd"/>
</dbReference>
<dbReference type="AlphaFoldDB" id="A0A8W8NF03"/>
<evidence type="ECO:0000256" key="3">
    <source>
        <dbReference type="SAM" id="SignalP"/>
    </source>
</evidence>
<feature type="chain" id="PRO_5036491506" description="Tyrosinase copper-binding domain-containing protein" evidence="3">
    <location>
        <begin position="20"/>
        <end position="706"/>
    </location>
</feature>